<accession>A0ABP7XHN2</accession>
<dbReference type="Proteomes" id="UP001501495">
    <property type="component" value="Unassembled WGS sequence"/>
</dbReference>
<name>A0ABP7XHN2_9ACTN</name>
<comment type="caution">
    <text evidence="1">The sequence shown here is derived from an EMBL/GenBank/DDBJ whole genome shotgun (WGS) entry which is preliminary data.</text>
</comment>
<sequence>MTTTRPAPIPVIVCDRCEFAPPARFGGSALTDPVPETARQQELIAAGWLLTNTRDLCPRCNRPGINHEGVE</sequence>
<gene>
    <name evidence="1" type="ORF">GCM10022215_18240</name>
</gene>
<proteinExistence type="predicted"/>
<dbReference type="EMBL" id="BAAAZH010000012">
    <property type="protein sequence ID" value="GAA4117498.1"/>
    <property type="molecule type" value="Genomic_DNA"/>
</dbReference>
<evidence type="ECO:0000313" key="1">
    <source>
        <dbReference type="EMBL" id="GAA4117498.1"/>
    </source>
</evidence>
<reference evidence="2" key="1">
    <citation type="journal article" date="2019" name="Int. J. Syst. Evol. Microbiol.">
        <title>The Global Catalogue of Microorganisms (GCM) 10K type strain sequencing project: providing services to taxonomists for standard genome sequencing and annotation.</title>
        <authorList>
            <consortium name="The Broad Institute Genomics Platform"/>
            <consortium name="The Broad Institute Genome Sequencing Center for Infectious Disease"/>
            <person name="Wu L."/>
            <person name="Ma J."/>
        </authorList>
    </citation>
    <scope>NUCLEOTIDE SEQUENCE [LARGE SCALE GENOMIC DNA]</scope>
    <source>
        <strain evidence="2">JCM 16703</strain>
    </source>
</reference>
<organism evidence="1 2">
    <name type="scientific">Nocardioides fonticola</name>
    <dbReference type="NCBI Taxonomy" id="450363"/>
    <lineage>
        <taxon>Bacteria</taxon>
        <taxon>Bacillati</taxon>
        <taxon>Actinomycetota</taxon>
        <taxon>Actinomycetes</taxon>
        <taxon>Propionibacteriales</taxon>
        <taxon>Nocardioidaceae</taxon>
        <taxon>Nocardioides</taxon>
    </lineage>
</organism>
<evidence type="ECO:0000313" key="2">
    <source>
        <dbReference type="Proteomes" id="UP001501495"/>
    </source>
</evidence>
<dbReference type="RefSeq" id="WP_344733020.1">
    <property type="nucleotide sequence ID" value="NZ_BAAAZH010000012.1"/>
</dbReference>
<protein>
    <recommendedName>
        <fullName evidence="3">HNH endonuclease</fullName>
    </recommendedName>
</protein>
<evidence type="ECO:0008006" key="3">
    <source>
        <dbReference type="Google" id="ProtNLM"/>
    </source>
</evidence>
<keyword evidence="2" id="KW-1185">Reference proteome</keyword>